<evidence type="ECO:0000256" key="10">
    <source>
        <dbReference type="SAM" id="MobiDB-lite"/>
    </source>
</evidence>
<feature type="disulfide bond" evidence="9">
    <location>
        <begin position="79"/>
        <end position="92"/>
    </location>
</feature>
<evidence type="ECO:0000256" key="8">
    <source>
        <dbReference type="ARBA" id="ARBA00023180"/>
    </source>
</evidence>
<feature type="domain" description="TNFR-Cys" evidence="13">
    <location>
        <begin position="101"/>
        <end position="141"/>
    </location>
</feature>
<feature type="disulfide bond" evidence="9">
    <location>
        <begin position="123"/>
        <end position="141"/>
    </location>
</feature>
<keyword evidence="2" id="KW-0053">Apoptosis</keyword>
<keyword evidence="15" id="KW-1185">Reference proteome</keyword>
<dbReference type="SMART" id="SM00208">
    <property type="entry name" value="TNFR"/>
    <property type="match status" value="3"/>
</dbReference>
<evidence type="ECO:0000313" key="15">
    <source>
        <dbReference type="Proteomes" id="UP000694412"/>
    </source>
</evidence>
<evidence type="ECO:0000256" key="7">
    <source>
        <dbReference type="ARBA" id="ARBA00023170"/>
    </source>
</evidence>
<dbReference type="PRINTS" id="PR01680">
    <property type="entry name" value="TNFACTORR6"/>
</dbReference>
<dbReference type="GeneTree" id="ENSGT00930000151070"/>
<evidence type="ECO:0000259" key="13">
    <source>
        <dbReference type="PROSITE" id="PS50050"/>
    </source>
</evidence>
<feature type="domain" description="TNFR-Cys" evidence="13">
    <location>
        <begin position="59"/>
        <end position="100"/>
    </location>
</feature>
<dbReference type="PROSITE" id="PS50050">
    <property type="entry name" value="TNFR_NGFR_2"/>
    <property type="match status" value="2"/>
</dbReference>
<dbReference type="InterPro" id="IPR052491">
    <property type="entry name" value="TNFRSF10"/>
</dbReference>
<feature type="disulfide bond" evidence="9">
    <location>
        <begin position="82"/>
        <end position="100"/>
    </location>
</feature>
<dbReference type="SUPFAM" id="SSF57586">
    <property type="entry name" value="TNF receptor-like"/>
    <property type="match status" value="2"/>
</dbReference>
<proteinExistence type="predicted"/>
<evidence type="ECO:0000313" key="14">
    <source>
        <dbReference type="Ensembl" id="ENSCJPP00005012675.1"/>
    </source>
</evidence>
<comment type="caution">
    <text evidence="9">Lacks conserved residue(s) required for the propagation of feature annotation.</text>
</comment>
<keyword evidence="4" id="KW-0677">Repeat</keyword>
<dbReference type="Pfam" id="PF00020">
    <property type="entry name" value="TNFR_c6"/>
    <property type="match status" value="1"/>
</dbReference>
<accession>A0A8C2YAT2</accession>
<dbReference type="Proteomes" id="UP000694412">
    <property type="component" value="Chromosome 5"/>
</dbReference>
<protein>
    <submittedName>
        <fullName evidence="14">Uncharacterized LOC107314696</fullName>
    </submittedName>
</protein>
<evidence type="ECO:0000256" key="4">
    <source>
        <dbReference type="ARBA" id="ARBA00022737"/>
    </source>
</evidence>
<dbReference type="GO" id="GO:0043065">
    <property type="term" value="P:positive regulation of apoptotic process"/>
    <property type="evidence" value="ECO:0007669"/>
    <property type="project" value="TreeGrafter"/>
</dbReference>
<dbReference type="CDD" id="cd10580">
    <property type="entry name" value="TNFRSF10"/>
    <property type="match status" value="1"/>
</dbReference>
<feature type="region of interest" description="Disordered" evidence="10">
    <location>
        <begin position="206"/>
        <end position="245"/>
    </location>
</feature>
<feature type="chain" id="PRO_5034073713" evidence="12">
    <location>
        <begin position="21"/>
        <end position="298"/>
    </location>
</feature>
<dbReference type="InterPro" id="IPR001368">
    <property type="entry name" value="TNFR/NGFR_Cys_rich_reg"/>
</dbReference>
<dbReference type="GO" id="GO:0006955">
    <property type="term" value="P:immune response"/>
    <property type="evidence" value="ECO:0007669"/>
    <property type="project" value="InterPro"/>
</dbReference>
<reference evidence="14" key="3">
    <citation type="submission" date="2025-09" db="UniProtKB">
        <authorList>
            <consortium name="Ensembl"/>
        </authorList>
    </citation>
    <scope>IDENTIFICATION</scope>
</reference>
<feature type="transmembrane region" description="Helical" evidence="11">
    <location>
        <begin position="150"/>
        <end position="171"/>
    </location>
</feature>
<keyword evidence="11" id="KW-1133">Transmembrane helix</keyword>
<dbReference type="Gene3D" id="2.10.50.10">
    <property type="entry name" value="Tumor Necrosis Factor Receptor, subunit A, domain 2"/>
    <property type="match status" value="2"/>
</dbReference>
<keyword evidence="7" id="KW-0675">Receptor</keyword>
<evidence type="ECO:0000256" key="2">
    <source>
        <dbReference type="ARBA" id="ARBA00022703"/>
    </source>
</evidence>
<dbReference type="PANTHER" id="PTHR46330:SF16">
    <property type="entry name" value="TUMOR NECROSIS FACTOR RECEPTOR SUPERFAMILY MEMBER 22"/>
    <property type="match status" value="1"/>
</dbReference>
<dbReference type="Ensembl" id="ENSCJPT00005018309.1">
    <property type="protein sequence ID" value="ENSCJPP00005012675.1"/>
    <property type="gene ID" value="ENSCJPG00005010762.1"/>
</dbReference>
<dbReference type="PANTHER" id="PTHR46330">
    <property type="entry name" value="TUMOR NECROSIS FACTOR RECEPTOR SUPERFAMILY MEMBER 10B"/>
    <property type="match status" value="1"/>
</dbReference>
<dbReference type="InterPro" id="IPR034024">
    <property type="entry name" value="TNFRSF10_N"/>
</dbReference>
<evidence type="ECO:0000256" key="1">
    <source>
        <dbReference type="ARBA" id="ARBA00004370"/>
    </source>
</evidence>
<organism evidence="14 15">
    <name type="scientific">Coturnix japonica</name>
    <name type="common">Japanese quail</name>
    <name type="synonym">Coturnix coturnix japonica</name>
    <dbReference type="NCBI Taxonomy" id="93934"/>
    <lineage>
        <taxon>Eukaryota</taxon>
        <taxon>Metazoa</taxon>
        <taxon>Chordata</taxon>
        <taxon>Craniata</taxon>
        <taxon>Vertebrata</taxon>
        <taxon>Euteleostomi</taxon>
        <taxon>Archelosauria</taxon>
        <taxon>Archosauria</taxon>
        <taxon>Dinosauria</taxon>
        <taxon>Saurischia</taxon>
        <taxon>Theropoda</taxon>
        <taxon>Coelurosauria</taxon>
        <taxon>Aves</taxon>
        <taxon>Neognathae</taxon>
        <taxon>Galloanserae</taxon>
        <taxon>Galliformes</taxon>
        <taxon>Phasianidae</taxon>
        <taxon>Perdicinae</taxon>
        <taxon>Coturnix</taxon>
    </lineage>
</organism>
<evidence type="ECO:0000256" key="3">
    <source>
        <dbReference type="ARBA" id="ARBA00022729"/>
    </source>
</evidence>
<dbReference type="GO" id="GO:0009986">
    <property type="term" value="C:cell surface"/>
    <property type="evidence" value="ECO:0007669"/>
    <property type="project" value="TreeGrafter"/>
</dbReference>
<keyword evidence="11" id="KW-0812">Transmembrane</keyword>
<feature type="repeat" description="TNFR-Cys" evidence="9">
    <location>
        <begin position="59"/>
        <end position="100"/>
    </location>
</feature>
<dbReference type="GO" id="GO:0004888">
    <property type="term" value="F:transmembrane signaling receptor activity"/>
    <property type="evidence" value="ECO:0007669"/>
    <property type="project" value="InterPro"/>
</dbReference>
<keyword evidence="8" id="KW-0325">Glycoprotein</keyword>
<evidence type="ECO:0000256" key="12">
    <source>
        <dbReference type="SAM" id="SignalP"/>
    </source>
</evidence>
<sequence length="298" mass="33210">MGPLLLLLLVTLPTVPGSGAEVCGEEEYLHEGICCQLCPAGTYVARHCDTPRKRGSCNSCTEGQDYTAHANGLEECLPCRQCKDDQITSRTCTVTSDTECQCKKGYFCPAEGCEICQRCGERCPEGKQIVQICNATTDLGCGLPDQGNRYLTWTTMIIVVAIVFAVLLVFYTRRRCKSDKATLYDKAEKGLVYEDNTLLPEVKIIENNKSHPDSENSGESPEGQVNDDDNSEGKNISPEENGAVSYERGTVPQKKLWCQTRKWWKRIKNCTFQSNAQCKVRDVRMPSYRMVSEGKIIS</sequence>
<dbReference type="AlphaFoldDB" id="A0A8C2YAT2"/>
<reference evidence="14" key="1">
    <citation type="submission" date="2015-11" db="EMBL/GenBank/DDBJ databases">
        <authorList>
            <consortium name="International Coturnix japonica Genome Analysis Consortium"/>
            <person name="Warren W."/>
            <person name="Burt D.W."/>
            <person name="Antin P.B."/>
            <person name="Lanford R."/>
            <person name="Gros J."/>
            <person name="Wilson R.K."/>
        </authorList>
    </citation>
    <scope>NUCLEOTIDE SEQUENCE [LARGE SCALE GENOMIC DNA]</scope>
</reference>
<dbReference type="GO" id="GO:0005886">
    <property type="term" value="C:plasma membrane"/>
    <property type="evidence" value="ECO:0007669"/>
    <property type="project" value="TreeGrafter"/>
</dbReference>
<reference evidence="14" key="2">
    <citation type="submission" date="2025-08" db="UniProtKB">
        <authorList>
            <consortium name="Ensembl"/>
        </authorList>
    </citation>
    <scope>IDENTIFICATION</scope>
</reference>
<gene>
    <name evidence="14" type="primary">LOC107314696</name>
</gene>
<evidence type="ECO:0000256" key="9">
    <source>
        <dbReference type="PROSITE-ProRule" id="PRU00206"/>
    </source>
</evidence>
<keyword evidence="5 11" id="KW-0472">Membrane</keyword>
<name>A0A8C2YAT2_COTJA</name>
<evidence type="ECO:0000256" key="5">
    <source>
        <dbReference type="ARBA" id="ARBA00023136"/>
    </source>
</evidence>
<evidence type="ECO:0000256" key="6">
    <source>
        <dbReference type="ARBA" id="ARBA00023157"/>
    </source>
</evidence>
<feature type="repeat" description="TNFR-Cys" evidence="9">
    <location>
        <begin position="101"/>
        <end position="141"/>
    </location>
</feature>
<keyword evidence="6 9" id="KW-1015">Disulfide bond</keyword>
<comment type="subcellular location">
    <subcellularLocation>
        <location evidence="1">Membrane</location>
    </subcellularLocation>
</comment>
<dbReference type="FunFam" id="2.10.50.10:FF:000004">
    <property type="entry name" value="Tumor necrosis factor receptor superfamily member 6"/>
    <property type="match status" value="1"/>
</dbReference>
<keyword evidence="3 12" id="KW-0732">Signal</keyword>
<feature type="signal peptide" evidence="12">
    <location>
        <begin position="1"/>
        <end position="20"/>
    </location>
</feature>
<dbReference type="GO" id="GO:0036462">
    <property type="term" value="P:TRAIL-activated apoptotic signaling pathway"/>
    <property type="evidence" value="ECO:0007669"/>
    <property type="project" value="TreeGrafter"/>
</dbReference>
<evidence type="ECO:0000256" key="11">
    <source>
        <dbReference type="SAM" id="Phobius"/>
    </source>
</evidence>
<dbReference type="InterPro" id="IPR008063">
    <property type="entry name" value="Fas_rcpt"/>
</dbReference>